<dbReference type="PANTHER" id="PTHR12385:SF96">
    <property type="entry name" value="CHOLINE TRANSPORTER-LIKE PROTEIN"/>
    <property type="match status" value="1"/>
</dbReference>
<accession>A0AAE0VW68</accession>
<feature type="transmembrane region" description="Helical" evidence="6">
    <location>
        <begin position="228"/>
        <end position="245"/>
    </location>
</feature>
<comment type="function">
    <text evidence="6">Choline transporter.</text>
</comment>
<reference evidence="8" key="3">
    <citation type="submission" date="2023-05" db="EMBL/GenBank/DDBJ databases">
        <authorList>
            <person name="Smith C.H."/>
        </authorList>
    </citation>
    <scope>NUCLEOTIDE SEQUENCE</scope>
    <source>
        <strain evidence="8">CHS0354</strain>
        <tissue evidence="8">Mantle</tissue>
    </source>
</reference>
<keyword evidence="4 6" id="KW-1133">Transmembrane helix</keyword>
<evidence type="ECO:0000313" key="8">
    <source>
        <dbReference type="EMBL" id="KAK3592888.1"/>
    </source>
</evidence>
<keyword evidence="9" id="KW-1185">Reference proteome</keyword>
<evidence type="ECO:0000256" key="1">
    <source>
        <dbReference type="ARBA" id="ARBA00004141"/>
    </source>
</evidence>
<dbReference type="PANTHER" id="PTHR12385">
    <property type="entry name" value="CHOLINE TRANSPORTER-LIKE (SLC FAMILY 44)"/>
    <property type="match status" value="1"/>
</dbReference>
<feature type="transmembrane region" description="Helical" evidence="6">
    <location>
        <begin position="550"/>
        <end position="567"/>
    </location>
</feature>
<feature type="region of interest" description="Disordered" evidence="7">
    <location>
        <begin position="640"/>
        <end position="661"/>
    </location>
</feature>
<evidence type="ECO:0000256" key="5">
    <source>
        <dbReference type="ARBA" id="ARBA00023136"/>
    </source>
</evidence>
<reference evidence="8" key="2">
    <citation type="journal article" date="2021" name="Genome Biol. Evol.">
        <title>Developing a high-quality reference genome for a parasitic bivalve with doubly uniparental inheritance (Bivalvia: Unionida).</title>
        <authorList>
            <person name="Smith C.H."/>
        </authorList>
    </citation>
    <scope>NUCLEOTIDE SEQUENCE</scope>
    <source>
        <strain evidence="8">CHS0354</strain>
        <tissue evidence="8">Mantle</tissue>
    </source>
</reference>
<evidence type="ECO:0000256" key="4">
    <source>
        <dbReference type="ARBA" id="ARBA00022989"/>
    </source>
</evidence>
<dbReference type="EMBL" id="JAEAOA010000316">
    <property type="protein sequence ID" value="KAK3592888.1"/>
    <property type="molecule type" value="Genomic_DNA"/>
</dbReference>
<sequence length="661" mass="74273">MGCCGKDRKINDTEVKEVNEAAAVEFEGPVAERSCRDVIFLIIFLAYLGGMGYVSYLGIHQGNPYRIVYGVDSWGNVCSQKNDKIEGVSLSGMDMSGRTKKFYLDQTYFATVLSKSITPSFTDATTTVLCVAECPSSNLSFSDLQSLYDAKGIHYCRYDVTPYVNDPAKCPIALLPHETIFNRCIPEYIIQLTKGMAKSFTSVLSGITLGENVPQKIFSDVKNSYREILILCGIAAGIALLVVILMQFLAAFIVWTIVFMVVALCLGAAAYSWYIWRTFDQRYQALPPAEQTEEAKQKVQTWLIYASIASGIAVIVLLILLVLRSRIALVIQLFKEAGSALRKMPFLLLQPIWTLIIALVSAAGLIFIATFIETSGLPVKTSDGHVEYVMAGLWTYLRWYHYFGILWILAFIFACQDLVIAGAVAIWYFKRDKSKLGWPLCTSTKRLIRYHLGSVAFGSFIIALVRFVRLVLAYIQNKLKGRTSKIVDFMLKILQCCLWCFEKFLQYINRNAYIEIAIYGKSFCESARKAFVLIVNNALRVVAINSVGDFVLFIGKLCTVGIVLVVGHELLKNRNDINYIWAPISLACAFAFAISHCFMVVYEIAIDTIFICFCEDCERNDGVTKPFFMSKNLREFLDSSAKAEMKKKSSEKKSEKKTTDF</sequence>
<keyword evidence="5 6" id="KW-0472">Membrane</keyword>
<evidence type="ECO:0000256" key="7">
    <source>
        <dbReference type="SAM" id="MobiDB-lite"/>
    </source>
</evidence>
<feature type="transmembrane region" description="Helical" evidence="6">
    <location>
        <begin position="344"/>
        <end position="372"/>
    </location>
</feature>
<feature type="transmembrane region" description="Helical" evidence="6">
    <location>
        <begin position="579"/>
        <end position="602"/>
    </location>
</feature>
<name>A0AAE0VW68_9BIVA</name>
<dbReference type="Pfam" id="PF04515">
    <property type="entry name" value="Choline_transpo"/>
    <property type="match status" value="1"/>
</dbReference>
<keyword evidence="3 6" id="KW-0812">Transmembrane</keyword>
<protein>
    <recommendedName>
        <fullName evidence="6">Choline transporter-like protein</fullName>
    </recommendedName>
</protein>
<reference evidence="8" key="1">
    <citation type="journal article" date="2021" name="Genome Biol. Evol.">
        <title>A High-Quality Reference Genome for a Parasitic Bivalve with Doubly Uniparental Inheritance (Bivalvia: Unionida).</title>
        <authorList>
            <person name="Smith C.H."/>
        </authorList>
    </citation>
    <scope>NUCLEOTIDE SEQUENCE</scope>
    <source>
        <strain evidence="8">CHS0354</strain>
    </source>
</reference>
<feature type="transmembrane region" description="Helical" evidence="6">
    <location>
        <begin position="399"/>
        <end position="429"/>
    </location>
</feature>
<gene>
    <name evidence="8" type="ORF">CHS0354_004114</name>
</gene>
<evidence type="ECO:0000313" key="9">
    <source>
        <dbReference type="Proteomes" id="UP001195483"/>
    </source>
</evidence>
<evidence type="ECO:0000256" key="2">
    <source>
        <dbReference type="ARBA" id="ARBA00007168"/>
    </source>
</evidence>
<dbReference type="GO" id="GO:0022857">
    <property type="term" value="F:transmembrane transporter activity"/>
    <property type="evidence" value="ECO:0007669"/>
    <property type="project" value="UniProtKB-UniRule"/>
</dbReference>
<dbReference type="InterPro" id="IPR007603">
    <property type="entry name" value="Choline_transptr-like"/>
</dbReference>
<organism evidence="8 9">
    <name type="scientific">Potamilus streckersoni</name>
    <dbReference type="NCBI Taxonomy" id="2493646"/>
    <lineage>
        <taxon>Eukaryota</taxon>
        <taxon>Metazoa</taxon>
        <taxon>Spiralia</taxon>
        <taxon>Lophotrochozoa</taxon>
        <taxon>Mollusca</taxon>
        <taxon>Bivalvia</taxon>
        <taxon>Autobranchia</taxon>
        <taxon>Heteroconchia</taxon>
        <taxon>Palaeoheterodonta</taxon>
        <taxon>Unionida</taxon>
        <taxon>Unionoidea</taxon>
        <taxon>Unionidae</taxon>
        <taxon>Ambleminae</taxon>
        <taxon>Lampsilini</taxon>
        <taxon>Potamilus</taxon>
    </lineage>
</organism>
<proteinExistence type="inferred from homology"/>
<feature type="transmembrane region" description="Helical" evidence="6">
    <location>
        <begin position="38"/>
        <end position="59"/>
    </location>
</feature>
<dbReference type="Proteomes" id="UP001195483">
    <property type="component" value="Unassembled WGS sequence"/>
</dbReference>
<feature type="transmembrane region" description="Helical" evidence="6">
    <location>
        <begin position="302"/>
        <end position="323"/>
    </location>
</feature>
<comment type="subcellular location">
    <subcellularLocation>
        <location evidence="6">Cell membrane</location>
        <topology evidence="6">Multi-pass membrane protein</topology>
    </subcellularLocation>
    <subcellularLocation>
        <location evidence="1">Membrane</location>
        <topology evidence="1">Multi-pass membrane protein</topology>
    </subcellularLocation>
</comment>
<comment type="caution">
    <text evidence="8">The sequence shown here is derived from an EMBL/GenBank/DDBJ whole genome shotgun (WGS) entry which is preliminary data.</text>
</comment>
<feature type="transmembrane region" description="Helical" evidence="6">
    <location>
        <begin position="252"/>
        <end position="276"/>
    </location>
</feature>
<dbReference type="GO" id="GO:0005886">
    <property type="term" value="C:plasma membrane"/>
    <property type="evidence" value="ECO:0007669"/>
    <property type="project" value="UniProtKB-SubCell"/>
</dbReference>
<feature type="transmembrane region" description="Helical" evidence="6">
    <location>
        <begin position="450"/>
        <end position="475"/>
    </location>
</feature>
<evidence type="ECO:0000256" key="6">
    <source>
        <dbReference type="RuleBase" id="RU368066"/>
    </source>
</evidence>
<dbReference type="AlphaFoldDB" id="A0AAE0VW68"/>
<evidence type="ECO:0000256" key="3">
    <source>
        <dbReference type="ARBA" id="ARBA00022692"/>
    </source>
</evidence>
<comment type="similarity">
    <text evidence="2 6">Belongs to the CTL (choline transporter-like) family.</text>
</comment>